<dbReference type="SUPFAM" id="SSF46894">
    <property type="entry name" value="C-terminal effector domain of the bipartite response regulators"/>
    <property type="match status" value="1"/>
</dbReference>
<evidence type="ECO:0000259" key="1">
    <source>
        <dbReference type="SMART" id="SM00421"/>
    </source>
</evidence>
<accession>A0ABT3NVG9</accession>
<comment type="caution">
    <text evidence="2">The sequence shown here is derived from an EMBL/GenBank/DDBJ whole genome shotgun (WGS) entry which is preliminary data.</text>
</comment>
<dbReference type="InterPro" id="IPR036388">
    <property type="entry name" value="WH-like_DNA-bd_sf"/>
</dbReference>
<organism evidence="2 3">
    <name type="scientific">Sabulicella glaciei</name>
    <dbReference type="NCBI Taxonomy" id="2984948"/>
    <lineage>
        <taxon>Bacteria</taxon>
        <taxon>Pseudomonadati</taxon>
        <taxon>Pseudomonadota</taxon>
        <taxon>Alphaproteobacteria</taxon>
        <taxon>Acetobacterales</taxon>
        <taxon>Acetobacteraceae</taxon>
        <taxon>Sabulicella</taxon>
    </lineage>
</organism>
<gene>
    <name evidence="2" type="ORF">OF850_10965</name>
</gene>
<dbReference type="InterPro" id="IPR000792">
    <property type="entry name" value="Tscrpt_reg_LuxR_C"/>
</dbReference>
<sequence>MASEDLFGLTEMIYEAATGSGSWQAVGHRLQAAVGARTAAIMVGHPSAGAMEILHHEGIPPDAVAAYRRYYRTVDLWTNRASALAARGTMRVLVQGEMLVPDAEYVRSEFWNDFGRPLGLRYVLGTVAPLGSAGLLPVGLHRAAGAPPFGAEERRKLSLVLPHMVRALQLRHRLGLDRSPALAALDALPLGLLVLGEDCAVVLANRRAEAMAKAGGIRLVRVGEAGSHFRTVAVARRRVETDRLLALVRGVAHRGEAGGAMRLHDEEGSAATAVLVAPLPQRLVQGASGSGTPIPGQALVLLRDLSAPPALPTPQMLSDLFGLTAAEAAVAHAVAAMPGRGLNGIAARLNIAETTLKTHLARVFLKTGAAGQADLVRMLAGLAVS</sequence>
<keyword evidence="3" id="KW-1185">Reference proteome</keyword>
<dbReference type="Gene3D" id="1.10.10.10">
    <property type="entry name" value="Winged helix-like DNA-binding domain superfamily/Winged helix DNA-binding domain"/>
    <property type="match status" value="1"/>
</dbReference>
<dbReference type="EMBL" id="JAPFQI010000007">
    <property type="protein sequence ID" value="MCW8086149.1"/>
    <property type="molecule type" value="Genomic_DNA"/>
</dbReference>
<reference evidence="2 3" key="1">
    <citation type="submission" date="2022-10" db="EMBL/GenBank/DDBJ databases">
        <title>Roseococcus glaciei nov., sp. nov., isolated from glacier.</title>
        <authorList>
            <person name="Liu Q."/>
            <person name="Xin Y.-H."/>
        </authorList>
    </citation>
    <scope>NUCLEOTIDE SEQUENCE [LARGE SCALE GENOMIC DNA]</scope>
    <source>
        <strain evidence="2 3">MDT2-1-1</strain>
    </source>
</reference>
<dbReference type="Proteomes" id="UP001526430">
    <property type="component" value="Unassembled WGS sequence"/>
</dbReference>
<evidence type="ECO:0000313" key="3">
    <source>
        <dbReference type="Proteomes" id="UP001526430"/>
    </source>
</evidence>
<dbReference type="InterPro" id="IPR016032">
    <property type="entry name" value="Sig_transdc_resp-reg_C-effctor"/>
</dbReference>
<dbReference type="SMART" id="SM00421">
    <property type="entry name" value="HTH_LUXR"/>
    <property type="match status" value="1"/>
</dbReference>
<protein>
    <submittedName>
        <fullName evidence="2">LuxR C-terminal-related transcriptional regulator</fullName>
    </submittedName>
</protein>
<proteinExistence type="predicted"/>
<dbReference type="RefSeq" id="WP_301590130.1">
    <property type="nucleotide sequence ID" value="NZ_JAPFQI010000007.1"/>
</dbReference>
<dbReference type="Pfam" id="PF00196">
    <property type="entry name" value="GerE"/>
    <property type="match status" value="1"/>
</dbReference>
<name>A0ABT3NVG9_9PROT</name>
<evidence type="ECO:0000313" key="2">
    <source>
        <dbReference type="EMBL" id="MCW8086149.1"/>
    </source>
</evidence>
<feature type="domain" description="HTH luxR-type" evidence="1">
    <location>
        <begin position="320"/>
        <end position="379"/>
    </location>
</feature>